<dbReference type="EMBL" id="SSMQ01000104">
    <property type="protein sequence ID" value="TKC94701.1"/>
    <property type="molecule type" value="Genomic_DNA"/>
</dbReference>
<evidence type="ECO:0000256" key="1">
    <source>
        <dbReference type="SAM" id="MobiDB-lite"/>
    </source>
</evidence>
<protein>
    <submittedName>
        <fullName evidence="2">Uncharacterized protein</fullName>
    </submittedName>
</protein>
<dbReference type="AlphaFoldDB" id="A0A4U1IL25"/>
<feature type="compositionally biased region" description="Polar residues" evidence="1">
    <location>
        <begin position="31"/>
        <end position="43"/>
    </location>
</feature>
<comment type="caution">
    <text evidence="2">The sequence shown here is derived from an EMBL/GenBank/DDBJ whole genome shotgun (WGS) entry which is preliminary data.</text>
</comment>
<proteinExistence type="predicted"/>
<dbReference type="OrthoDB" id="9836805at2"/>
<evidence type="ECO:0000313" key="2">
    <source>
        <dbReference type="EMBL" id="TKC94701.1"/>
    </source>
</evidence>
<dbReference type="Proteomes" id="UP000309215">
    <property type="component" value="Unassembled WGS sequence"/>
</dbReference>
<sequence length="253" mass="26707">MRALVLASMFLLPLCGCPAKPEADRARPAAQNETSTPKTTSTGDAKAAAGPFVRERVAHSDAKGLDACAYLGGMGFACLDALIAEKDPIVRRYMRRLSDADARQAFDRLQRGEVTGVAHAEMSMGCADSGACGATKDIGDDGYACLTKAEMARQEKQTAEAQTAHARACKCSPERAQIPVMGGFLACDGATPVERGKNLAAEEAAEVRACGECDASTGPAACAKEITRLSKRDGDPDLAKYIETVHVPRCRRP</sequence>
<gene>
    <name evidence="2" type="ORF">E8A74_47770</name>
</gene>
<name>A0A4U1IL25_9BACT</name>
<dbReference type="RefSeq" id="WP_136935868.1">
    <property type="nucleotide sequence ID" value="NZ_SSMQ01000104.1"/>
</dbReference>
<accession>A0A4U1IL25</accession>
<reference evidence="2 3" key="1">
    <citation type="submission" date="2019-04" db="EMBL/GenBank/DDBJ databases">
        <authorList>
            <person name="Li Y."/>
            <person name="Wang J."/>
        </authorList>
    </citation>
    <scope>NUCLEOTIDE SEQUENCE [LARGE SCALE GENOMIC DNA]</scope>
    <source>
        <strain evidence="2 3">DSM 14668</strain>
    </source>
</reference>
<organism evidence="2 3">
    <name type="scientific">Polyangium fumosum</name>
    <dbReference type="NCBI Taxonomy" id="889272"/>
    <lineage>
        <taxon>Bacteria</taxon>
        <taxon>Pseudomonadati</taxon>
        <taxon>Myxococcota</taxon>
        <taxon>Polyangia</taxon>
        <taxon>Polyangiales</taxon>
        <taxon>Polyangiaceae</taxon>
        <taxon>Polyangium</taxon>
    </lineage>
</organism>
<feature type="region of interest" description="Disordered" evidence="1">
    <location>
        <begin position="25"/>
        <end position="48"/>
    </location>
</feature>
<evidence type="ECO:0000313" key="3">
    <source>
        <dbReference type="Proteomes" id="UP000309215"/>
    </source>
</evidence>
<keyword evidence="3" id="KW-1185">Reference proteome</keyword>